<keyword evidence="3" id="KW-1185">Reference proteome</keyword>
<accession>A0ABS9HVI1</accession>
<comment type="caution">
    <text evidence="2">The sequence shown here is derived from an EMBL/GenBank/DDBJ whole genome shotgun (WGS) entry which is preliminary data.</text>
</comment>
<evidence type="ECO:0000313" key="3">
    <source>
        <dbReference type="Proteomes" id="UP001430796"/>
    </source>
</evidence>
<reference evidence="3" key="1">
    <citation type="submission" date="2022-01" db="EMBL/GenBank/DDBJ databases">
        <title>Lysobacter chinensis sp. nov., a bacterium isolated from cow dung compost.</title>
        <authorList>
            <person name="Zhou L.Y."/>
        </authorList>
    </citation>
    <scope>NUCLEOTIDE SEQUENCE [LARGE SCALE GENOMIC DNA]</scope>
    <source>
        <strain evidence="3">TLK-CK17</strain>
    </source>
</reference>
<reference evidence="2 3" key="2">
    <citation type="submission" date="2022-01" db="EMBL/GenBank/DDBJ databases">
        <title>Lysobacter chinensis sp. nov., a bacterium isolated from cow dung compost.</title>
        <authorList>
            <person name="Liu Y."/>
        </authorList>
    </citation>
    <scope>NUCLEOTIDE SEQUENCE [LARGE SCALE GENOMIC DNA]</scope>
    <source>
        <strain evidence="2 3">TLK-CK17</strain>
    </source>
</reference>
<name>A0ABS9HVI1_9GAMM</name>
<evidence type="ECO:0000256" key="1">
    <source>
        <dbReference type="SAM" id="MobiDB-lite"/>
    </source>
</evidence>
<organism evidence="2 3">
    <name type="scientific">Marilutibacter chinensis</name>
    <dbReference type="NCBI Taxonomy" id="2912247"/>
    <lineage>
        <taxon>Bacteria</taxon>
        <taxon>Pseudomonadati</taxon>
        <taxon>Pseudomonadota</taxon>
        <taxon>Gammaproteobacteria</taxon>
        <taxon>Lysobacterales</taxon>
        <taxon>Lysobacteraceae</taxon>
        <taxon>Marilutibacter</taxon>
    </lineage>
</organism>
<dbReference type="RefSeq" id="WP_237055879.1">
    <property type="nucleotide sequence ID" value="NZ_JAKJPO010000009.1"/>
</dbReference>
<gene>
    <name evidence="2" type="ORF">L3V18_14075</name>
</gene>
<evidence type="ECO:0000313" key="2">
    <source>
        <dbReference type="EMBL" id="MCF7222901.1"/>
    </source>
</evidence>
<sequence>MNAQINAQTLNRRRDDRRASSTATPIRAYREREFGVGYGRSSGYAADRRYTRRTYTSLYHGA</sequence>
<feature type="compositionally biased region" description="Polar residues" evidence="1">
    <location>
        <begin position="1"/>
        <end position="10"/>
    </location>
</feature>
<dbReference type="Proteomes" id="UP001430796">
    <property type="component" value="Unassembled WGS sequence"/>
</dbReference>
<proteinExistence type="predicted"/>
<feature type="region of interest" description="Disordered" evidence="1">
    <location>
        <begin position="1"/>
        <end position="26"/>
    </location>
</feature>
<protein>
    <submittedName>
        <fullName evidence="2">Uncharacterized protein</fullName>
    </submittedName>
</protein>
<dbReference type="EMBL" id="JAKJPO010000009">
    <property type="protein sequence ID" value="MCF7222901.1"/>
    <property type="molecule type" value="Genomic_DNA"/>
</dbReference>